<organism evidence="2 3">
    <name type="scientific">Haladaptatus pallidirubidus</name>
    <dbReference type="NCBI Taxonomy" id="1008152"/>
    <lineage>
        <taxon>Archaea</taxon>
        <taxon>Methanobacteriati</taxon>
        <taxon>Methanobacteriota</taxon>
        <taxon>Stenosarchaea group</taxon>
        <taxon>Halobacteria</taxon>
        <taxon>Halobacteriales</taxon>
        <taxon>Haladaptataceae</taxon>
        <taxon>Haladaptatus</taxon>
    </lineage>
</organism>
<dbReference type="Gene3D" id="1.10.10.10">
    <property type="entry name" value="Winged helix-like DNA-binding domain superfamily/Winged helix DNA-binding domain"/>
    <property type="match status" value="1"/>
</dbReference>
<accession>A0AAV3UGT3</accession>
<feature type="domain" description="HTH asnC-type" evidence="1">
    <location>
        <begin position="10"/>
        <end position="36"/>
    </location>
</feature>
<reference evidence="2 3" key="1">
    <citation type="journal article" date="2019" name="Int. J. Syst. Evol. Microbiol.">
        <title>The Global Catalogue of Microorganisms (GCM) 10K type strain sequencing project: providing services to taxonomists for standard genome sequencing and annotation.</title>
        <authorList>
            <consortium name="The Broad Institute Genomics Platform"/>
            <consortium name="The Broad Institute Genome Sequencing Center for Infectious Disease"/>
            <person name="Wu L."/>
            <person name="Ma J."/>
        </authorList>
    </citation>
    <scope>NUCLEOTIDE SEQUENCE [LARGE SCALE GENOMIC DNA]</scope>
    <source>
        <strain evidence="2 3">JCM 17504</strain>
    </source>
</reference>
<protein>
    <recommendedName>
        <fullName evidence="1">HTH asnC-type domain-containing protein</fullName>
    </recommendedName>
</protein>
<dbReference type="RefSeq" id="WP_227778320.1">
    <property type="nucleotide sequence ID" value="NZ_BAABKX010000006.1"/>
</dbReference>
<dbReference type="Proteomes" id="UP001501729">
    <property type="component" value="Unassembled WGS sequence"/>
</dbReference>
<name>A0AAV3UGT3_9EURY</name>
<dbReference type="GeneID" id="68616615"/>
<dbReference type="GO" id="GO:0043565">
    <property type="term" value="F:sequence-specific DNA binding"/>
    <property type="evidence" value="ECO:0007669"/>
    <property type="project" value="InterPro"/>
</dbReference>
<dbReference type="AlphaFoldDB" id="A0AAV3UGT3"/>
<evidence type="ECO:0000313" key="2">
    <source>
        <dbReference type="EMBL" id="GAA5049540.1"/>
    </source>
</evidence>
<sequence>MTTSKFENWDEIDSEILRLLAADPRAPYSEIADHLEAAGYEMSSEGIRYRVSKLLDATTVFFLLDPEDVSWEIVRIAVKAVDESEAKTKTFEKIADMRFWHVTRGIGTYDVYAVGMAPTLAKVDELVTTIEEYEFVENVEHIVVTERESAMSDYYLSEDAPTD</sequence>
<comment type="caution">
    <text evidence="2">The sequence shown here is derived from an EMBL/GenBank/DDBJ whole genome shotgun (WGS) entry which is preliminary data.</text>
</comment>
<keyword evidence="3" id="KW-1185">Reference proteome</keyword>
<dbReference type="InterPro" id="IPR000485">
    <property type="entry name" value="AsnC-type_HTH_dom"/>
</dbReference>
<dbReference type="InterPro" id="IPR036388">
    <property type="entry name" value="WH-like_DNA-bd_sf"/>
</dbReference>
<dbReference type="EMBL" id="BAABKX010000006">
    <property type="protein sequence ID" value="GAA5049540.1"/>
    <property type="molecule type" value="Genomic_DNA"/>
</dbReference>
<gene>
    <name evidence="2" type="ORF">GCM10025751_22440</name>
</gene>
<dbReference type="Pfam" id="PF13404">
    <property type="entry name" value="HTH_AsnC-type"/>
    <property type="match status" value="1"/>
</dbReference>
<proteinExistence type="predicted"/>
<evidence type="ECO:0000259" key="1">
    <source>
        <dbReference type="Pfam" id="PF13404"/>
    </source>
</evidence>
<evidence type="ECO:0000313" key="3">
    <source>
        <dbReference type="Proteomes" id="UP001501729"/>
    </source>
</evidence>